<name>A0A8J5JFQ1_HOMAM</name>
<accession>A0A8J5JFQ1</accession>
<evidence type="ECO:0000313" key="1">
    <source>
        <dbReference type="EMBL" id="KAG7155819.1"/>
    </source>
</evidence>
<sequence length="144" mass="15846">MKEQDVTQDLYPVNNGSYRVLWSSAVSDIQLSDTSLYGRLLFVTVSSSHNTGATHVTTAANLRMVLTAGNYSLNTQHSTFYIGVEYTKIYNLNTRNFVKETLLSVSVESVSSSSSRVVSIRQDKGVLGPHPTSVLLLMINTILL</sequence>
<proteinExistence type="predicted"/>
<reference evidence="1" key="1">
    <citation type="journal article" date="2021" name="Sci. Adv.">
        <title>The American lobster genome reveals insights on longevity, neural, and immune adaptations.</title>
        <authorList>
            <person name="Polinski J.M."/>
            <person name="Zimin A.V."/>
            <person name="Clark K.F."/>
            <person name="Kohn A.B."/>
            <person name="Sadowski N."/>
            <person name="Timp W."/>
            <person name="Ptitsyn A."/>
            <person name="Khanna P."/>
            <person name="Romanova D.Y."/>
            <person name="Williams P."/>
            <person name="Greenwood S.J."/>
            <person name="Moroz L.L."/>
            <person name="Walt D.R."/>
            <person name="Bodnar A.G."/>
        </authorList>
    </citation>
    <scope>NUCLEOTIDE SEQUENCE</scope>
    <source>
        <strain evidence="1">GMGI-L3</strain>
    </source>
</reference>
<organism evidence="1 2">
    <name type="scientific">Homarus americanus</name>
    <name type="common">American lobster</name>
    <dbReference type="NCBI Taxonomy" id="6706"/>
    <lineage>
        <taxon>Eukaryota</taxon>
        <taxon>Metazoa</taxon>
        <taxon>Ecdysozoa</taxon>
        <taxon>Arthropoda</taxon>
        <taxon>Crustacea</taxon>
        <taxon>Multicrustacea</taxon>
        <taxon>Malacostraca</taxon>
        <taxon>Eumalacostraca</taxon>
        <taxon>Eucarida</taxon>
        <taxon>Decapoda</taxon>
        <taxon>Pleocyemata</taxon>
        <taxon>Astacidea</taxon>
        <taxon>Nephropoidea</taxon>
        <taxon>Nephropidae</taxon>
        <taxon>Homarus</taxon>
    </lineage>
</organism>
<protein>
    <submittedName>
        <fullName evidence="1">Uncharacterized protein</fullName>
    </submittedName>
</protein>
<keyword evidence="2" id="KW-1185">Reference proteome</keyword>
<comment type="caution">
    <text evidence="1">The sequence shown here is derived from an EMBL/GenBank/DDBJ whole genome shotgun (WGS) entry which is preliminary data.</text>
</comment>
<evidence type="ECO:0000313" key="2">
    <source>
        <dbReference type="Proteomes" id="UP000747542"/>
    </source>
</evidence>
<dbReference type="EMBL" id="JAHLQT010040315">
    <property type="protein sequence ID" value="KAG7155819.1"/>
    <property type="molecule type" value="Genomic_DNA"/>
</dbReference>
<gene>
    <name evidence="1" type="ORF">Hamer_G021443</name>
</gene>
<dbReference type="AlphaFoldDB" id="A0A8J5JFQ1"/>
<dbReference type="Proteomes" id="UP000747542">
    <property type="component" value="Unassembled WGS sequence"/>
</dbReference>